<reference evidence="4" key="1">
    <citation type="submission" date="2015-11" db="EMBL/GenBank/DDBJ databases">
        <title>De novo transcriptome assembly of four potential Pierce s Disease insect vectors from Arizona vineyards.</title>
        <authorList>
            <person name="Tassone E.E."/>
        </authorList>
    </citation>
    <scope>NUCLEOTIDE SEQUENCE</scope>
</reference>
<dbReference type="GO" id="GO:0048487">
    <property type="term" value="F:beta-tubulin binding"/>
    <property type="evidence" value="ECO:0007669"/>
    <property type="project" value="TreeGrafter"/>
</dbReference>
<dbReference type="PANTHER" id="PTHR20929:SF11">
    <property type="entry name" value="DYNEIN AXONEMAL INTERMEDIATE CHAIN 7"/>
    <property type="match status" value="1"/>
</dbReference>
<gene>
    <name evidence="4" type="ORF">g.52042</name>
</gene>
<proteinExistence type="inferred from homology"/>
<dbReference type="PANTHER" id="PTHR20929">
    <property type="entry name" value="LUNG ADENOMA SUSCEPTIBILITY 1-RELATED"/>
    <property type="match status" value="1"/>
</dbReference>
<dbReference type="InterPro" id="IPR031826">
    <property type="entry name" value="IC97/Casc1_N"/>
</dbReference>
<comment type="similarity">
    <text evidence="1">Belongs to the DNAI7 family.</text>
</comment>
<dbReference type="GO" id="GO:0005930">
    <property type="term" value="C:axoneme"/>
    <property type="evidence" value="ECO:0007669"/>
    <property type="project" value="TreeGrafter"/>
</dbReference>
<dbReference type="EMBL" id="GECU01010764">
    <property type="protein sequence ID" value="JAS96942.1"/>
    <property type="molecule type" value="Transcribed_RNA"/>
</dbReference>
<name>A0A1B6JCL1_9HEMI</name>
<protein>
    <recommendedName>
        <fullName evidence="3">IC97/Casc1 N-terminal domain-containing protein</fullName>
    </recommendedName>
</protein>
<dbReference type="GO" id="GO:0008017">
    <property type="term" value="F:microtubule binding"/>
    <property type="evidence" value="ECO:0007669"/>
    <property type="project" value="TreeGrafter"/>
</dbReference>
<evidence type="ECO:0000259" key="3">
    <source>
        <dbReference type="Pfam" id="PF15927"/>
    </source>
</evidence>
<organism evidence="4">
    <name type="scientific">Homalodisca liturata</name>
    <dbReference type="NCBI Taxonomy" id="320908"/>
    <lineage>
        <taxon>Eukaryota</taxon>
        <taxon>Metazoa</taxon>
        <taxon>Ecdysozoa</taxon>
        <taxon>Arthropoda</taxon>
        <taxon>Hexapoda</taxon>
        <taxon>Insecta</taxon>
        <taxon>Pterygota</taxon>
        <taxon>Neoptera</taxon>
        <taxon>Paraneoptera</taxon>
        <taxon>Hemiptera</taxon>
        <taxon>Auchenorrhyncha</taxon>
        <taxon>Membracoidea</taxon>
        <taxon>Cicadellidae</taxon>
        <taxon>Cicadellinae</taxon>
        <taxon>Proconiini</taxon>
        <taxon>Homalodisca</taxon>
    </lineage>
</organism>
<sequence length="531" mass="62184">MAKKKLTKKEKQRLAEAEAKRKAAEEEAERLRLQKEEKERLKREAREAKERAEREVAEHYIRIENLGYSCELFKKNKEVKLQHDIALREAEEWKMYLECNGLPNPGNVSEMNTYLFLWKLDKKTNYIDDNLPKTQEVLNLLNVLNSLIDNPLNNSRKQIDNWKEVRDDFREELQNRLDKSSFHLLRQLETNMTQVDLEMVTYLKECPYLTLCLWTLLKIPRAFNDSRPPPFVEFPQVGVTIQLPPRLTHTFLVVRALWVKYDHFSDLCPTWEAKPLPNEYMRNLNDVINEEWEEKQKIKQEQEAEDAARLEKMKKKTKKRYTLPPPEVTEAGTQSDPTAPVGTDNKPAETVPASTDLPSIQTKQEEPPPPELVADKPQEPRKKPSEIMEERELLRINELRTHLQVIVEPGELNMRRYTVLGGVFHLDLLEQPPQPKILQDRTLLTVLEGEHKLQHIDYYEEYRVTLPDKDNTSDETDAETKATMESEQLKLVAINIALPESVLWFEPPTAVQWVAQTIAQTRAERCLWQPT</sequence>
<feature type="compositionally biased region" description="Basic and acidic residues" evidence="2">
    <location>
        <begin position="12"/>
        <end position="21"/>
    </location>
</feature>
<feature type="domain" description="IC97/Casc1 N-terminal" evidence="3">
    <location>
        <begin position="22"/>
        <end position="218"/>
    </location>
</feature>
<feature type="compositionally biased region" description="Basic and acidic residues" evidence="2">
    <location>
        <begin position="373"/>
        <end position="386"/>
    </location>
</feature>
<feature type="compositionally biased region" description="Basic residues" evidence="2">
    <location>
        <begin position="312"/>
        <end position="321"/>
    </location>
</feature>
<dbReference type="PRINTS" id="PR02043">
    <property type="entry name" value="CANCERSCCP1"/>
</dbReference>
<feature type="compositionally biased region" description="Basic residues" evidence="2">
    <location>
        <begin position="1"/>
        <end position="11"/>
    </location>
</feature>
<feature type="region of interest" description="Disordered" evidence="2">
    <location>
        <begin position="1"/>
        <end position="21"/>
    </location>
</feature>
<evidence type="ECO:0000256" key="2">
    <source>
        <dbReference type="SAM" id="MobiDB-lite"/>
    </source>
</evidence>
<dbReference type="InterPro" id="IPR023247">
    <property type="entry name" value="IC97/Dnai7-like"/>
</dbReference>
<feature type="region of interest" description="Disordered" evidence="2">
    <location>
        <begin position="312"/>
        <end position="386"/>
    </location>
</feature>
<dbReference type="AlphaFoldDB" id="A0A1B6JCL1"/>
<feature type="compositionally biased region" description="Polar residues" evidence="2">
    <location>
        <begin position="352"/>
        <end position="362"/>
    </location>
</feature>
<dbReference type="Pfam" id="PF15927">
    <property type="entry name" value="Casc1_N"/>
    <property type="match status" value="1"/>
</dbReference>
<evidence type="ECO:0000256" key="1">
    <source>
        <dbReference type="ARBA" id="ARBA00024332"/>
    </source>
</evidence>
<accession>A0A1B6JCL1</accession>
<evidence type="ECO:0000313" key="4">
    <source>
        <dbReference type="EMBL" id="JAS96942.1"/>
    </source>
</evidence>